<reference evidence="1 2" key="1">
    <citation type="submission" date="2017-11" db="EMBL/GenBank/DDBJ databases">
        <title>Genomic Encyclopedia of Archaeal and Bacterial Type Strains, Phase II (KMG-II): From Individual Species to Whole Genera.</title>
        <authorList>
            <person name="Goeker M."/>
        </authorList>
    </citation>
    <scope>NUCLEOTIDE SEQUENCE [LARGE SCALE GENOMIC DNA]</scope>
    <source>
        <strain evidence="1 2">DSM 29128</strain>
    </source>
</reference>
<gene>
    <name evidence="1" type="ORF">BC777_3615</name>
</gene>
<organism evidence="1 2">
    <name type="scientific">Yoonia maricola</name>
    <dbReference type="NCBI Taxonomy" id="420999"/>
    <lineage>
        <taxon>Bacteria</taxon>
        <taxon>Pseudomonadati</taxon>
        <taxon>Pseudomonadota</taxon>
        <taxon>Alphaproteobacteria</taxon>
        <taxon>Rhodobacterales</taxon>
        <taxon>Paracoccaceae</taxon>
        <taxon>Yoonia</taxon>
    </lineage>
</organism>
<dbReference type="AlphaFoldDB" id="A0A2M8W0U4"/>
<dbReference type="Pfam" id="PF04390">
    <property type="entry name" value="LptE"/>
    <property type="match status" value="1"/>
</dbReference>
<name>A0A2M8W0U4_9RHOB</name>
<dbReference type="GO" id="GO:0043165">
    <property type="term" value="P:Gram-negative-bacterium-type cell outer membrane assembly"/>
    <property type="evidence" value="ECO:0007669"/>
    <property type="project" value="InterPro"/>
</dbReference>
<dbReference type="InterPro" id="IPR007485">
    <property type="entry name" value="LPS_assembly_LptE"/>
</dbReference>
<evidence type="ECO:0000313" key="2">
    <source>
        <dbReference type="Proteomes" id="UP000228531"/>
    </source>
</evidence>
<sequence length="152" mass="16128">MLLISLMGLAGCGFAPVYSTSNGFRGRVAFETDESVAGFRLREQLEDRLGRSSAPAFVLKATVQSSQRSAAITSEGDTSRFNIIGTATWSLRDTTSGQIIDSGEVEAFTSYSATASTVATQATQDDAEARLSVILADLIVSRVLVLSLEPVQ</sequence>
<dbReference type="EMBL" id="PGTY01000004">
    <property type="protein sequence ID" value="PJI84554.1"/>
    <property type="molecule type" value="Genomic_DNA"/>
</dbReference>
<comment type="caution">
    <text evidence="1">The sequence shown here is derived from an EMBL/GenBank/DDBJ whole genome shotgun (WGS) entry which is preliminary data.</text>
</comment>
<keyword evidence="1" id="KW-0449">Lipoprotein</keyword>
<dbReference type="Proteomes" id="UP000228531">
    <property type="component" value="Unassembled WGS sequence"/>
</dbReference>
<keyword evidence="2" id="KW-1185">Reference proteome</keyword>
<dbReference type="GO" id="GO:0019867">
    <property type="term" value="C:outer membrane"/>
    <property type="evidence" value="ECO:0007669"/>
    <property type="project" value="InterPro"/>
</dbReference>
<protein>
    <submittedName>
        <fullName evidence="1">LPS-assembly lipoprotein</fullName>
    </submittedName>
</protein>
<accession>A0A2M8W0U4</accession>
<evidence type="ECO:0000313" key="1">
    <source>
        <dbReference type="EMBL" id="PJI84554.1"/>
    </source>
</evidence>
<proteinExistence type="predicted"/>
<dbReference type="Gene3D" id="3.30.160.150">
    <property type="entry name" value="Lipoprotein like domain"/>
    <property type="match status" value="1"/>
</dbReference>